<dbReference type="SUPFAM" id="SSF46785">
    <property type="entry name" value="Winged helix' DNA-binding domain"/>
    <property type="match status" value="1"/>
</dbReference>
<keyword evidence="7" id="KW-1185">Reference proteome</keyword>
<dbReference type="CDD" id="cd05466">
    <property type="entry name" value="PBP2_LTTR_substrate"/>
    <property type="match status" value="1"/>
</dbReference>
<dbReference type="EMBL" id="JBCITK010000001">
    <property type="protein sequence ID" value="MEN0644531.1"/>
    <property type="molecule type" value="Genomic_DNA"/>
</dbReference>
<name>A0ABU9VNS1_9BACI</name>
<dbReference type="RefSeq" id="WP_343131209.1">
    <property type="nucleotide sequence ID" value="NZ_JBCITK010000001.1"/>
</dbReference>
<dbReference type="InterPro" id="IPR005119">
    <property type="entry name" value="LysR_subst-bd"/>
</dbReference>
<dbReference type="Proteomes" id="UP001418796">
    <property type="component" value="Unassembled WGS sequence"/>
</dbReference>
<evidence type="ECO:0000256" key="2">
    <source>
        <dbReference type="ARBA" id="ARBA00023015"/>
    </source>
</evidence>
<dbReference type="PRINTS" id="PR00039">
    <property type="entry name" value="HTHLYSR"/>
</dbReference>
<evidence type="ECO:0000313" key="6">
    <source>
        <dbReference type="EMBL" id="MEN0644531.1"/>
    </source>
</evidence>
<comment type="similarity">
    <text evidence="1">Belongs to the LysR transcriptional regulatory family.</text>
</comment>
<dbReference type="SUPFAM" id="SSF53850">
    <property type="entry name" value="Periplasmic binding protein-like II"/>
    <property type="match status" value="1"/>
</dbReference>
<protein>
    <submittedName>
        <fullName evidence="6">LysR family transcriptional regulator</fullName>
    </submittedName>
</protein>
<evidence type="ECO:0000313" key="7">
    <source>
        <dbReference type="Proteomes" id="UP001418796"/>
    </source>
</evidence>
<dbReference type="InterPro" id="IPR036388">
    <property type="entry name" value="WH-like_DNA-bd_sf"/>
</dbReference>
<evidence type="ECO:0000259" key="5">
    <source>
        <dbReference type="PROSITE" id="PS50931"/>
    </source>
</evidence>
<sequence length="303" mass="34883">MNFDYLEAFMYVVRFKSFHKAADALYLSQPSITARIKGLERELDTQLFARQGRGVTLTAKGKEFIPFAEQLIRTYQQSKQKLQTKTDKRRFTIGSNMITAQYVLPDFLHYFQELEPELEFDVRCGGNEQMLEGVSRNEIDIAFVRQQGRELEKLVIEPFLDNSIVLVVHPEHEFESNVRYTAHEIAKESIVFFECGGFNWNLVQKIFEAHNVIPSIKHRVGNMEVAKSLIVHRSGIGFLPKLAVKKELDRGELRSVDVSHLMNFNQQIEGVQSLTNPLNASIKRSLIKAAELFEQKVVYQSVI</sequence>
<organism evidence="6 7">
    <name type="scientific">Alkalicoccobacillus gibsonii</name>
    <dbReference type="NCBI Taxonomy" id="79881"/>
    <lineage>
        <taxon>Bacteria</taxon>
        <taxon>Bacillati</taxon>
        <taxon>Bacillota</taxon>
        <taxon>Bacilli</taxon>
        <taxon>Bacillales</taxon>
        <taxon>Bacillaceae</taxon>
        <taxon>Alkalicoccobacillus</taxon>
    </lineage>
</organism>
<comment type="caution">
    <text evidence="6">The sequence shown here is derived from an EMBL/GenBank/DDBJ whole genome shotgun (WGS) entry which is preliminary data.</text>
</comment>
<feature type="domain" description="HTH lysR-type" evidence="5">
    <location>
        <begin position="1"/>
        <end position="58"/>
    </location>
</feature>
<dbReference type="PROSITE" id="PS50931">
    <property type="entry name" value="HTH_LYSR"/>
    <property type="match status" value="1"/>
</dbReference>
<keyword evidence="2" id="KW-0805">Transcription regulation</keyword>
<dbReference type="Pfam" id="PF03466">
    <property type="entry name" value="LysR_substrate"/>
    <property type="match status" value="1"/>
</dbReference>
<dbReference type="Gene3D" id="3.40.190.10">
    <property type="entry name" value="Periplasmic binding protein-like II"/>
    <property type="match status" value="2"/>
</dbReference>
<accession>A0ABU9VNS1</accession>
<dbReference type="InterPro" id="IPR000847">
    <property type="entry name" value="LysR_HTH_N"/>
</dbReference>
<dbReference type="PANTHER" id="PTHR30126:SF64">
    <property type="entry name" value="HTH-TYPE TRANSCRIPTIONAL REGULATOR CITR"/>
    <property type="match status" value="1"/>
</dbReference>
<dbReference type="PANTHER" id="PTHR30126">
    <property type="entry name" value="HTH-TYPE TRANSCRIPTIONAL REGULATOR"/>
    <property type="match status" value="1"/>
</dbReference>
<evidence type="ECO:0000256" key="4">
    <source>
        <dbReference type="ARBA" id="ARBA00023163"/>
    </source>
</evidence>
<dbReference type="Gene3D" id="1.10.10.10">
    <property type="entry name" value="Winged helix-like DNA-binding domain superfamily/Winged helix DNA-binding domain"/>
    <property type="match status" value="1"/>
</dbReference>
<keyword evidence="3" id="KW-0238">DNA-binding</keyword>
<proteinExistence type="inferred from homology"/>
<keyword evidence="4" id="KW-0804">Transcription</keyword>
<evidence type="ECO:0000256" key="1">
    <source>
        <dbReference type="ARBA" id="ARBA00009437"/>
    </source>
</evidence>
<gene>
    <name evidence="6" type="ORF">MKY91_15365</name>
</gene>
<dbReference type="InterPro" id="IPR036390">
    <property type="entry name" value="WH_DNA-bd_sf"/>
</dbReference>
<reference evidence="6 7" key="1">
    <citation type="submission" date="2024-03" db="EMBL/GenBank/DDBJ databases">
        <title>Bacilli Hybrid Assemblies.</title>
        <authorList>
            <person name="Kovac J."/>
        </authorList>
    </citation>
    <scope>NUCLEOTIDE SEQUENCE [LARGE SCALE GENOMIC DNA]</scope>
    <source>
        <strain evidence="6 7">FSL R7-0666</strain>
    </source>
</reference>
<dbReference type="Pfam" id="PF00126">
    <property type="entry name" value="HTH_1"/>
    <property type="match status" value="1"/>
</dbReference>
<evidence type="ECO:0000256" key="3">
    <source>
        <dbReference type="ARBA" id="ARBA00023125"/>
    </source>
</evidence>